<sequence>MVDVILADGNLKPAGVSVSAGLDWAAGSSENDFELTLEPTAPTPADGWYFWLDGTDVGGRITDRRSTVTGASSVITWLGVSWHGLLAGKILKPDRGQDYLVVSGTISSILANLIKRVGLDTVFTVRAGPQDPSLSNHRFENPRYVDAYTGITGMLKSHGLRLDFKAMDDMIILSAQPITRVTNTVDSDLVDFKAQTSHRVTNHLIGLGQGELKDRLVSEWYADRNGNVSQTQSLTGVDEVVEIYDASNADADELAKNTRKRLEEYQTGGSVDITVGDGPADTLMLGDQVTASDRNTGLQVTSTVIKRVVKISEGVLSVDHELE</sequence>
<dbReference type="eggNOG" id="ENOG5032IMR">
    <property type="taxonomic scope" value="Bacteria"/>
</dbReference>
<dbReference type="RefSeq" id="WP_034873931.1">
    <property type="nucleotide sequence ID" value="NZ_AZMV01000001.1"/>
</dbReference>
<dbReference type="STRING" id="1435051.BMOU_0222"/>
<protein>
    <submittedName>
        <fullName evidence="1">Phage head fiber protein</fullName>
    </submittedName>
</protein>
<dbReference type="EMBL" id="AZMV01000001">
    <property type="protein sequence ID" value="ETY72208.1"/>
    <property type="molecule type" value="Genomic_DNA"/>
</dbReference>
<dbReference type="GeneID" id="97502565"/>
<dbReference type="OrthoDB" id="1958058at2"/>
<comment type="caution">
    <text evidence="1">The sequence shown here is derived from an EMBL/GenBank/DDBJ whole genome shotgun (WGS) entry which is preliminary data.</text>
</comment>
<dbReference type="Proteomes" id="UP000019155">
    <property type="component" value="Unassembled WGS sequence"/>
</dbReference>
<evidence type="ECO:0000313" key="2">
    <source>
        <dbReference type="Proteomes" id="UP000019155"/>
    </source>
</evidence>
<reference evidence="1 2" key="1">
    <citation type="journal article" date="2014" name="Genome Announc.">
        <title>The Genome Sequence of Bifidobacterium moukalabense DSM 27321 Highlights the Close Phylogenetic Relatedness with the Bifidobacterium dentium Taxon.</title>
        <authorList>
            <person name="Lugli G.A."/>
            <person name="Duranti S."/>
            <person name="Milani C."/>
            <person name="Turroni F."/>
            <person name="Viappiani A."/>
            <person name="Mangifesta M."/>
            <person name="van Sinderen D."/>
            <person name="Ventura M."/>
        </authorList>
    </citation>
    <scope>NUCLEOTIDE SEQUENCE [LARGE SCALE GENOMIC DNA]</scope>
    <source>
        <strain evidence="1 2">DSM 27321</strain>
    </source>
</reference>
<dbReference type="AlphaFoldDB" id="W4NAS6"/>
<dbReference type="PATRIC" id="fig|1435051.3.peg.217"/>
<evidence type="ECO:0000313" key="1">
    <source>
        <dbReference type="EMBL" id="ETY72208.1"/>
    </source>
</evidence>
<proteinExistence type="predicted"/>
<gene>
    <name evidence="1" type="ORF">BMOU_0222</name>
</gene>
<keyword evidence="2" id="KW-1185">Reference proteome</keyword>
<accession>W4NAS6</accession>
<name>W4NAS6_9BIFI</name>
<organism evidence="1 2">
    <name type="scientific">Bifidobacterium moukalabense DSM 27321</name>
    <dbReference type="NCBI Taxonomy" id="1435051"/>
    <lineage>
        <taxon>Bacteria</taxon>
        <taxon>Bacillati</taxon>
        <taxon>Actinomycetota</taxon>
        <taxon>Actinomycetes</taxon>
        <taxon>Bifidobacteriales</taxon>
        <taxon>Bifidobacteriaceae</taxon>
        <taxon>Bifidobacterium</taxon>
    </lineage>
</organism>